<evidence type="ECO:0000313" key="2">
    <source>
        <dbReference type="Proteomes" id="UP000469440"/>
    </source>
</evidence>
<proteinExistence type="predicted"/>
<dbReference type="AlphaFoldDB" id="A0A6N8HWT6"/>
<gene>
    <name evidence="1" type="ORF">CAFE_05280</name>
</gene>
<organism evidence="1 2">
    <name type="scientific">Caproicibacter fermentans</name>
    <dbReference type="NCBI Taxonomy" id="2576756"/>
    <lineage>
        <taxon>Bacteria</taxon>
        <taxon>Bacillati</taxon>
        <taxon>Bacillota</taxon>
        <taxon>Clostridia</taxon>
        <taxon>Eubacteriales</taxon>
        <taxon>Acutalibacteraceae</taxon>
        <taxon>Caproicibacter</taxon>
    </lineage>
</organism>
<comment type="caution">
    <text evidence="1">The sequence shown here is derived from an EMBL/GenBank/DDBJ whole genome shotgun (WGS) entry which is preliminary data.</text>
</comment>
<reference evidence="1 2" key="1">
    <citation type="submission" date="2019-09" db="EMBL/GenBank/DDBJ databases">
        <title>Genome sequence of Clostridium sp. EA1.</title>
        <authorList>
            <person name="Poehlein A."/>
            <person name="Bengelsdorf F.R."/>
            <person name="Daniel R."/>
        </authorList>
    </citation>
    <scope>NUCLEOTIDE SEQUENCE [LARGE SCALE GENOMIC DNA]</scope>
    <source>
        <strain evidence="1 2">EA1</strain>
    </source>
</reference>
<protein>
    <submittedName>
        <fullName evidence="1">Uncharacterized protein</fullName>
    </submittedName>
</protein>
<evidence type="ECO:0000313" key="1">
    <source>
        <dbReference type="EMBL" id="MVB09863.1"/>
    </source>
</evidence>
<accession>A0A6N8HWT6</accession>
<dbReference type="EMBL" id="VWXL01000014">
    <property type="protein sequence ID" value="MVB09863.1"/>
    <property type="molecule type" value="Genomic_DNA"/>
</dbReference>
<dbReference type="Proteomes" id="UP000469440">
    <property type="component" value="Unassembled WGS sequence"/>
</dbReference>
<name>A0A6N8HWT6_9FIRM</name>
<keyword evidence="2" id="KW-1185">Reference proteome</keyword>
<sequence>MLMTNRKEKLSPAQILVSLDSAQDSKLTGRLYSGFYRKVYNFNSETELLLAMDRLCDSMQFPQASFKSRSFESKYSKTFVRKVENFMESEIDTALQQDRATFLVHIKFRQNASWQGSITWVEKEKTKNFRSALEMLKLMDEARHPAVKEVVDWEETT</sequence>